<organism evidence="6 7">
    <name type="scientific">Halarchaeum acidiphilum MH1-52-1</name>
    <dbReference type="NCBI Taxonomy" id="1261545"/>
    <lineage>
        <taxon>Archaea</taxon>
        <taxon>Methanobacteriati</taxon>
        <taxon>Methanobacteriota</taxon>
        <taxon>Stenosarchaea group</taxon>
        <taxon>Halobacteria</taxon>
        <taxon>Halobacteriales</taxon>
        <taxon>Halobacteriaceae</taxon>
    </lineage>
</organism>
<dbReference type="Pfam" id="PF01613">
    <property type="entry name" value="Flavin_Reduct"/>
    <property type="match status" value="1"/>
</dbReference>
<evidence type="ECO:0000259" key="5">
    <source>
        <dbReference type="SMART" id="SM00903"/>
    </source>
</evidence>
<evidence type="ECO:0000256" key="3">
    <source>
        <dbReference type="ARBA" id="ARBA00022643"/>
    </source>
</evidence>
<gene>
    <name evidence="6" type="ORF">MBEHAL_2499</name>
</gene>
<name>U3A7T0_9EURY</name>
<keyword evidence="2" id="KW-0285">Flavoprotein</keyword>
<dbReference type="SUPFAM" id="SSF50475">
    <property type="entry name" value="FMN-binding split barrel"/>
    <property type="match status" value="1"/>
</dbReference>
<proteinExistence type="inferred from homology"/>
<dbReference type="InterPro" id="IPR012349">
    <property type="entry name" value="Split_barrel_FMN-bd"/>
</dbReference>
<dbReference type="AlphaFoldDB" id="U3A7T0"/>
<feature type="domain" description="Flavin reductase like" evidence="5">
    <location>
        <begin position="15"/>
        <end position="164"/>
    </location>
</feature>
<keyword evidence="3" id="KW-0288">FMN</keyword>
<keyword evidence="6" id="KW-0503">Monooxygenase</keyword>
<keyword evidence="6" id="KW-0560">Oxidoreductase</keyword>
<evidence type="ECO:0000313" key="7">
    <source>
        <dbReference type="Proteomes" id="UP000016986"/>
    </source>
</evidence>
<dbReference type="GO" id="GO:0004497">
    <property type="term" value="F:monooxygenase activity"/>
    <property type="evidence" value="ECO:0007669"/>
    <property type="project" value="UniProtKB-KW"/>
</dbReference>
<dbReference type="RefSeq" id="WP_020220957.1">
    <property type="nucleotide sequence ID" value="NZ_BANO01000021.1"/>
</dbReference>
<protein>
    <submittedName>
        <fullName evidence="6">Nitrilotriacetate monooxygenase component B</fullName>
    </submittedName>
</protein>
<dbReference type="InterPro" id="IPR002563">
    <property type="entry name" value="Flavin_Rdtase-like_dom"/>
</dbReference>
<evidence type="ECO:0000313" key="6">
    <source>
        <dbReference type="EMBL" id="GAD53739.1"/>
    </source>
</evidence>
<dbReference type="OrthoDB" id="8522at2157"/>
<accession>U3A7T0</accession>
<dbReference type="Gene3D" id="2.30.110.10">
    <property type="entry name" value="Electron Transport, Fmn-binding Protein, Chain A"/>
    <property type="match status" value="1"/>
</dbReference>
<dbReference type="GO" id="GO:0010181">
    <property type="term" value="F:FMN binding"/>
    <property type="evidence" value="ECO:0007669"/>
    <property type="project" value="InterPro"/>
</dbReference>
<dbReference type="PANTHER" id="PTHR33798">
    <property type="entry name" value="FLAVOPROTEIN OXYGENASE"/>
    <property type="match status" value="1"/>
</dbReference>
<dbReference type="eggNOG" id="arCOG02017">
    <property type="taxonomic scope" value="Archaea"/>
</dbReference>
<reference evidence="6 7" key="1">
    <citation type="submission" date="2013-09" db="EMBL/GenBank/DDBJ databases">
        <title>Whole genome sequencing of Halarchaeum acidiphilum strain MH1-52-1.</title>
        <authorList>
            <person name="Shimane Y."/>
            <person name="Minegishi H."/>
            <person name="Nishi S."/>
            <person name="Echigo A."/>
            <person name="Shuto A."/>
            <person name="Konishi M."/>
            <person name="Ito T."/>
            <person name="Ohkuma M."/>
            <person name="Ohta Y."/>
            <person name="Nagano Y."/>
            <person name="Tsubouchi T."/>
            <person name="Mori K."/>
            <person name="Usui K."/>
            <person name="Kamekura M."/>
            <person name="Usami R."/>
            <person name="Takaki Y."/>
            <person name="Hatada Y."/>
        </authorList>
    </citation>
    <scope>NUCLEOTIDE SEQUENCE [LARGE SCALE GENOMIC DNA]</scope>
    <source>
        <strain evidence="6 7">JCM 16109</strain>
    </source>
</reference>
<sequence>MEFSTDDVDYRTLAGAVVPRPVAWVSTRSTDGTPNLAPYSFFTVVAVDPPTLAFSPNKADGRKDTARNVIETDEFVVNVVTADLAAAMNETSATLHADEDEFAHAGVTPEDGVAVDAPRVAESPVRFECERHETVEVGTNDLVLGRVVHAGVDEDVLTDGKLDVTKVDALARLSGSQYAYTRDRFEMERPE</sequence>
<evidence type="ECO:0000256" key="1">
    <source>
        <dbReference type="ARBA" id="ARBA00001917"/>
    </source>
</evidence>
<comment type="cofactor">
    <cofactor evidence="1">
        <name>FMN</name>
        <dbReference type="ChEBI" id="CHEBI:58210"/>
    </cofactor>
</comment>
<dbReference type="EMBL" id="BATA01000094">
    <property type="protein sequence ID" value="GAD53739.1"/>
    <property type="molecule type" value="Genomic_DNA"/>
</dbReference>
<evidence type="ECO:0000256" key="2">
    <source>
        <dbReference type="ARBA" id="ARBA00022630"/>
    </source>
</evidence>
<dbReference type="Proteomes" id="UP000016986">
    <property type="component" value="Unassembled WGS sequence"/>
</dbReference>
<comment type="caution">
    <text evidence="6">The sequence shown here is derived from an EMBL/GenBank/DDBJ whole genome shotgun (WGS) entry which is preliminary data.</text>
</comment>
<evidence type="ECO:0000256" key="4">
    <source>
        <dbReference type="ARBA" id="ARBA00038054"/>
    </source>
</evidence>
<dbReference type="PANTHER" id="PTHR33798:SF5">
    <property type="entry name" value="FLAVIN REDUCTASE LIKE DOMAIN-CONTAINING PROTEIN"/>
    <property type="match status" value="1"/>
</dbReference>
<dbReference type="SMART" id="SM00903">
    <property type="entry name" value="Flavin_Reduct"/>
    <property type="match status" value="1"/>
</dbReference>
<keyword evidence="7" id="KW-1185">Reference proteome</keyword>
<comment type="similarity">
    <text evidence="4">Belongs to the flavoredoxin family.</text>
</comment>